<dbReference type="InterPro" id="IPR029069">
    <property type="entry name" value="HotDog_dom_sf"/>
</dbReference>
<keyword evidence="2" id="KW-1185">Reference proteome</keyword>
<protein>
    <submittedName>
        <fullName evidence="1">Thioesterase</fullName>
    </submittedName>
</protein>
<proteinExistence type="predicted"/>
<gene>
    <name evidence="1" type="ORF">PG1C_03190</name>
</gene>
<dbReference type="GO" id="GO:0047617">
    <property type="term" value="F:fatty acyl-CoA hydrolase activity"/>
    <property type="evidence" value="ECO:0007669"/>
    <property type="project" value="TreeGrafter"/>
</dbReference>
<dbReference type="STRING" id="1565605.PG1C_03190"/>
<dbReference type="Proteomes" id="UP000061603">
    <property type="component" value="Chromosome"/>
</dbReference>
<organism evidence="1 2">
    <name type="scientific">Rugosibacter aromaticivorans</name>
    <dbReference type="NCBI Taxonomy" id="1565605"/>
    <lineage>
        <taxon>Bacteria</taxon>
        <taxon>Pseudomonadati</taxon>
        <taxon>Pseudomonadota</taxon>
        <taxon>Betaproteobacteria</taxon>
        <taxon>Nitrosomonadales</taxon>
        <taxon>Sterolibacteriaceae</taxon>
        <taxon>Rugosibacter</taxon>
    </lineage>
</organism>
<dbReference type="Gene3D" id="3.10.129.10">
    <property type="entry name" value="Hotdog Thioesterase"/>
    <property type="match status" value="1"/>
</dbReference>
<dbReference type="KEGG" id="rbu:PG1C_03190"/>
<evidence type="ECO:0000313" key="2">
    <source>
        <dbReference type="Proteomes" id="UP000061603"/>
    </source>
</evidence>
<dbReference type="AlphaFoldDB" id="A0A0C5IYC5"/>
<sequence>MLGRKLVYRHEMPLRWGDQDAMNHINNTLYFRYMEQARVEWLDALCAEERREKNQGVVLVNASCTFLIPLTYPGEVSCDIFIGQPGRSSLPTFYELRRLDDHRLYAEGAAKLVWIDKLSGKSMPLPDALRLAFADAQKT</sequence>
<evidence type="ECO:0000313" key="1">
    <source>
        <dbReference type="EMBL" id="AJP47737.1"/>
    </source>
</evidence>
<dbReference type="Pfam" id="PF13279">
    <property type="entry name" value="4HBT_2"/>
    <property type="match status" value="1"/>
</dbReference>
<dbReference type="PANTHER" id="PTHR31793:SF24">
    <property type="entry name" value="LONG-CHAIN ACYL-COA THIOESTERASE FADM"/>
    <property type="match status" value="1"/>
</dbReference>
<accession>A0A0C5IYC5</accession>
<dbReference type="SUPFAM" id="SSF54637">
    <property type="entry name" value="Thioesterase/thiol ester dehydrase-isomerase"/>
    <property type="match status" value="1"/>
</dbReference>
<dbReference type="PANTHER" id="PTHR31793">
    <property type="entry name" value="4-HYDROXYBENZOYL-COA THIOESTERASE FAMILY MEMBER"/>
    <property type="match status" value="1"/>
</dbReference>
<dbReference type="EMBL" id="CP010554">
    <property type="protein sequence ID" value="AJP47737.1"/>
    <property type="molecule type" value="Genomic_DNA"/>
</dbReference>
<dbReference type="CDD" id="cd00586">
    <property type="entry name" value="4HBT"/>
    <property type="match status" value="1"/>
</dbReference>
<dbReference type="InterPro" id="IPR050563">
    <property type="entry name" value="4-hydroxybenzoyl-CoA_TE"/>
</dbReference>
<name>A0A0C5IYC5_9PROT</name>
<reference evidence="1 2" key="1">
    <citation type="journal article" date="2015" name="Genome Announc.">
        <title>Complete Genome Sequence of a Novel Bacterium within the Family Rhodocyclaceae That Degrades Polycyclic Aromatic Hydrocarbons.</title>
        <authorList>
            <person name="Singleton D.R."/>
            <person name="Dickey A.N."/>
            <person name="Scholl E.H."/>
            <person name="Wright F.A."/>
            <person name="Aitken M.D."/>
        </authorList>
    </citation>
    <scope>NUCLEOTIDE SEQUENCE [LARGE SCALE GENOMIC DNA]</scope>
    <source>
        <strain evidence="2">PG1-Ca6</strain>
    </source>
</reference>
<dbReference type="HOGENOM" id="CLU_101141_2_2_4"/>